<feature type="compositionally biased region" description="Basic and acidic residues" evidence="3">
    <location>
        <begin position="1000"/>
        <end position="1011"/>
    </location>
</feature>
<keyword evidence="8" id="KW-1185">Reference proteome</keyword>
<feature type="compositionally biased region" description="Polar residues" evidence="3">
    <location>
        <begin position="920"/>
        <end position="935"/>
    </location>
</feature>
<feature type="compositionally biased region" description="Polar residues" evidence="3">
    <location>
        <begin position="315"/>
        <end position="360"/>
    </location>
</feature>
<feature type="region of interest" description="Disordered" evidence="3">
    <location>
        <begin position="902"/>
        <end position="935"/>
    </location>
</feature>
<dbReference type="AlphaFoldDB" id="A0A251SET8"/>
<feature type="compositionally biased region" description="Polar residues" evidence="3">
    <location>
        <begin position="715"/>
        <end position="724"/>
    </location>
</feature>
<name>A0A251SET8_HELAN</name>
<dbReference type="PANTHER" id="PTHR11216:SF137">
    <property type="entry name" value="CALCIUM-BINDING EF HAND FAMILY PROTEIN"/>
    <property type="match status" value="1"/>
</dbReference>
<dbReference type="EMBL" id="MNCJ02000329">
    <property type="protein sequence ID" value="KAF5767115.1"/>
    <property type="molecule type" value="Genomic_DNA"/>
</dbReference>
<evidence type="ECO:0000313" key="6">
    <source>
        <dbReference type="EMBL" id="KAF5767115.1"/>
    </source>
</evidence>
<feature type="region of interest" description="Disordered" evidence="3">
    <location>
        <begin position="461"/>
        <end position="545"/>
    </location>
</feature>
<feature type="compositionally biased region" description="Basic and acidic residues" evidence="3">
    <location>
        <begin position="531"/>
        <end position="545"/>
    </location>
</feature>
<dbReference type="PROSITE" id="PS50222">
    <property type="entry name" value="EF_HAND_2"/>
    <property type="match status" value="3"/>
</dbReference>
<feature type="domain" description="EF-hand" evidence="5">
    <location>
        <begin position="1"/>
        <end position="34"/>
    </location>
</feature>
<evidence type="ECO:0000256" key="2">
    <source>
        <dbReference type="SAM" id="Coils"/>
    </source>
</evidence>
<protein>
    <submittedName>
        <fullName evidence="6">Calcium binding protein</fullName>
    </submittedName>
    <submittedName>
        <fullName evidence="7">Putative calcium-binding EF hand family protein</fullName>
    </submittedName>
</protein>
<feature type="domain" description="EF-hand" evidence="5">
    <location>
        <begin position="35"/>
        <end position="68"/>
    </location>
</feature>
<dbReference type="CDD" id="cd00052">
    <property type="entry name" value="EH"/>
    <property type="match status" value="2"/>
</dbReference>
<dbReference type="GO" id="GO:0005509">
    <property type="term" value="F:calcium ion binding"/>
    <property type="evidence" value="ECO:0007669"/>
    <property type="project" value="InterPro"/>
</dbReference>
<feature type="domain" description="EF-hand" evidence="5">
    <location>
        <begin position="401"/>
        <end position="436"/>
    </location>
</feature>
<organism evidence="7 8">
    <name type="scientific">Helianthus annuus</name>
    <name type="common">Common sunflower</name>
    <dbReference type="NCBI Taxonomy" id="4232"/>
    <lineage>
        <taxon>Eukaryota</taxon>
        <taxon>Viridiplantae</taxon>
        <taxon>Streptophyta</taxon>
        <taxon>Embryophyta</taxon>
        <taxon>Tracheophyta</taxon>
        <taxon>Spermatophyta</taxon>
        <taxon>Magnoliopsida</taxon>
        <taxon>eudicotyledons</taxon>
        <taxon>Gunneridae</taxon>
        <taxon>Pentapetalae</taxon>
        <taxon>asterids</taxon>
        <taxon>campanulids</taxon>
        <taxon>Asterales</taxon>
        <taxon>Asteraceae</taxon>
        <taxon>Asteroideae</taxon>
        <taxon>Heliantheae alliance</taxon>
        <taxon>Heliantheae</taxon>
        <taxon>Helianthus</taxon>
    </lineage>
</organism>
<keyword evidence="2" id="KW-0175">Coiled coil</keyword>
<gene>
    <name evidence="7" type="ORF">HannXRQ_Chr14g0427401</name>
    <name evidence="6" type="ORF">HanXRQr2_Chr14g0620571</name>
</gene>
<keyword evidence="1" id="KW-0106">Calcium</keyword>
<dbReference type="InterPro" id="IPR000261">
    <property type="entry name" value="EH_dom"/>
</dbReference>
<dbReference type="Pfam" id="PF12763">
    <property type="entry name" value="EH"/>
    <property type="match status" value="2"/>
</dbReference>
<dbReference type="PROSITE" id="PS00018">
    <property type="entry name" value="EF_HAND_1"/>
    <property type="match status" value="1"/>
</dbReference>
<feature type="region of interest" description="Disordered" evidence="3">
    <location>
        <begin position="312"/>
        <end position="364"/>
    </location>
</feature>
<dbReference type="InterPro" id="IPR011992">
    <property type="entry name" value="EF-hand-dom_pair"/>
</dbReference>
<dbReference type="InterPro" id="IPR002048">
    <property type="entry name" value="EF_hand_dom"/>
</dbReference>
<evidence type="ECO:0000259" key="5">
    <source>
        <dbReference type="PROSITE" id="PS50222"/>
    </source>
</evidence>
<feature type="compositionally biased region" description="Basic and acidic residues" evidence="3">
    <location>
        <begin position="740"/>
        <end position="760"/>
    </location>
</feature>
<feature type="compositionally biased region" description="Polar residues" evidence="3">
    <location>
        <begin position="839"/>
        <end position="861"/>
    </location>
</feature>
<proteinExistence type="predicted"/>
<accession>A0A251SET8</accession>
<feature type="domain" description="EH" evidence="4">
    <location>
        <begin position="1"/>
        <end position="90"/>
    </location>
</feature>
<feature type="compositionally biased region" description="Polar residues" evidence="3">
    <location>
        <begin position="518"/>
        <end position="530"/>
    </location>
</feature>
<evidence type="ECO:0000256" key="1">
    <source>
        <dbReference type="ARBA" id="ARBA00022837"/>
    </source>
</evidence>
<sequence>MDQFDAFFRRADLDRDGRISGAEAVAFFQGSNLPKPVLAQIWQHADQNRTGFLGRQEFYNALKLVTVAQSKRELTPDIVKAALYGPASAKIPPPQINLTALAPAQPNPIAQRPPTQQPGVINPMGPGPRPPTQQPGVINSMGSGPRVPTQQPGVVSSMGPGPRPITQQPGVVSSMQPQTFGIRSQVPPNSMAPPTSAQYFPPQGVGGPNITSGGLVGPGLSNPNVSGDWLAARGVRAPVASSQVPVTAISSTSPSFPTPIPSVGGNGSVSDQMFGGGVFSASQTSSKPPTSSTVAVSSEAQIPTKIDPLGALSAFTRQPPTGAPVQSATATPVPRPSQQGPGPIQNLQGPTQASNLSQPQWPKMTRPGVNKYMKVFMEVDTDRDGKITGEQARSLFLSWRLPREILKQVWDLSDQDNDSMLSLREFCIALYLMERYREGHNLPPTLPSNVLLDETLLSLTGPPARPAPGGWGATPGSAPVQQQVMSGPQPMPHGPPRGAQPMQFNQQRRPVPSMDAQHLSNGGDQNTSRSVSRETTEAEKAGDDKVILDSREKMVFYRNKMQDLVLYKSRCDNRLNEITERAIADKREAELLAKKYEEKYKQVAEVASKLTIEEASFRDIQERKMELNQALVKMEQGGSADGILQVRADRIQSDLEELLKALAERCKKHGINVKSTAVIELPQGWQPGVPEISAVWDEDWDKFEDEGFQFDVANAKSTPQPENSSHMDDVSQDSYSNPDAKSEKRYEADSVYAHSEDESAKSPADSPTTQKIFESPTKEDSFSHFGKNFDAETERSFDDQGWGTFDNNDDVDSVWGFNNDTTKDAEHEKHGESYFFDKNSFTASPRRTDSPQGNSFFQTKSPFGFDDSVPGSPASRAANSPRYSTGVGENSFFDNFSRYDSFSATDRGSPKQDSFMRFDSMSSTTQDNNFSRFDSMSTTTHDNNFSRFDSMSSTAQDRNFARFDSMSSSVGGFDHGQTYSFDDSSPFGSSEPFKVSSDSQSRKNESDKWAF</sequence>
<dbReference type="PANTHER" id="PTHR11216">
    <property type="entry name" value="EH DOMAIN"/>
    <property type="match status" value="1"/>
</dbReference>
<dbReference type="InterPro" id="IPR018247">
    <property type="entry name" value="EF_Hand_1_Ca_BS"/>
</dbReference>
<dbReference type="InParanoid" id="A0A251SET8"/>
<dbReference type="GO" id="GO:0016197">
    <property type="term" value="P:endosomal transport"/>
    <property type="evidence" value="ECO:0000318"/>
    <property type="project" value="GO_Central"/>
</dbReference>
<dbReference type="SMART" id="SM00027">
    <property type="entry name" value="EH"/>
    <property type="match status" value="2"/>
</dbReference>
<dbReference type="STRING" id="4232.A0A251SET8"/>
<feature type="compositionally biased region" description="Basic and acidic residues" evidence="3">
    <location>
        <begin position="821"/>
        <end position="832"/>
    </location>
</feature>
<feature type="compositionally biased region" description="Low complexity" evidence="3">
    <location>
        <begin position="280"/>
        <end position="298"/>
    </location>
</feature>
<dbReference type="GO" id="GO:0005737">
    <property type="term" value="C:cytoplasm"/>
    <property type="evidence" value="ECO:0000318"/>
    <property type="project" value="GO_Central"/>
</dbReference>
<dbReference type="Gene3D" id="1.10.238.10">
    <property type="entry name" value="EF-hand"/>
    <property type="match status" value="2"/>
</dbReference>
<dbReference type="GO" id="GO:0030674">
    <property type="term" value="F:protein-macromolecule adaptor activity"/>
    <property type="evidence" value="ECO:0000318"/>
    <property type="project" value="GO_Central"/>
</dbReference>
<dbReference type="SMART" id="SM00054">
    <property type="entry name" value="EFh"/>
    <property type="match status" value="4"/>
</dbReference>
<dbReference type="SUPFAM" id="SSF47473">
    <property type="entry name" value="EF-hand"/>
    <property type="match status" value="2"/>
</dbReference>
<feature type="region of interest" description="Disordered" evidence="3">
    <location>
        <begin position="249"/>
        <end position="299"/>
    </location>
</feature>
<feature type="region of interest" description="Disordered" evidence="3">
    <location>
        <begin position="715"/>
        <end position="885"/>
    </location>
</feature>
<dbReference type="Gramene" id="mRNA:HanXRQr2_Chr14g0620571">
    <property type="protein sequence ID" value="mRNA:HanXRQr2_Chr14g0620571"/>
    <property type="gene ID" value="HanXRQr2_Chr14g0620571"/>
</dbReference>
<dbReference type="OMA" id="TNMNQQF"/>
<evidence type="ECO:0000256" key="3">
    <source>
        <dbReference type="SAM" id="MobiDB-lite"/>
    </source>
</evidence>
<evidence type="ECO:0000313" key="8">
    <source>
        <dbReference type="Proteomes" id="UP000215914"/>
    </source>
</evidence>
<dbReference type="PROSITE" id="PS50031">
    <property type="entry name" value="EH"/>
    <property type="match status" value="2"/>
</dbReference>
<reference evidence="6" key="3">
    <citation type="submission" date="2020-06" db="EMBL/GenBank/DDBJ databases">
        <title>Helianthus annuus Genome sequencing and assembly Release 2.</title>
        <authorList>
            <person name="Gouzy J."/>
            <person name="Langlade N."/>
            <person name="Munos S."/>
        </authorList>
    </citation>
    <scope>NUCLEOTIDE SEQUENCE</scope>
    <source>
        <tissue evidence="6">Leaves</tissue>
    </source>
</reference>
<dbReference type="Proteomes" id="UP000215914">
    <property type="component" value="Chromosome 14"/>
</dbReference>
<evidence type="ECO:0000313" key="7">
    <source>
        <dbReference type="EMBL" id="OTF96785.1"/>
    </source>
</evidence>
<reference evidence="6 8" key="1">
    <citation type="journal article" date="2017" name="Nature">
        <title>The sunflower genome provides insights into oil metabolism, flowering and Asterid evolution.</title>
        <authorList>
            <person name="Badouin H."/>
            <person name="Gouzy J."/>
            <person name="Grassa C.J."/>
            <person name="Murat F."/>
            <person name="Staton S.E."/>
            <person name="Cottret L."/>
            <person name="Lelandais-Briere C."/>
            <person name="Owens G.L."/>
            <person name="Carrere S."/>
            <person name="Mayjonade B."/>
            <person name="Legrand L."/>
            <person name="Gill N."/>
            <person name="Kane N.C."/>
            <person name="Bowers J.E."/>
            <person name="Hubner S."/>
            <person name="Bellec A."/>
            <person name="Berard A."/>
            <person name="Berges H."/>
            <person name="Blanchet N."/>
            <person name="Boniface M.C."/>
            <person name="Brunel D."/>
            <person name="Catrice O."/>
            <person name="Chaidir N."/>
            <person name="Claudel C."/>
            <person name="Donnadieu C."/>
            <person name="Faraut T."/>
            <person name="Fievet G."/>
            <person name="Helmstetter N."/>
            <person name="King M."/>
            <person name="Knapp S.J."/>
            <person name="Lai Z."/>
            <person name="Le Paslier M.C."/>
            <person name="Lippi Y."/>
            <person name="Lorenzon L."/>
            <person name="Mandel J.R."/>
            <person name="Marage G."/>
            <person name="Marchand G."/>
            <person name="Marquand E."/>
            <person name="Bret-Mestries E."/>
            <person name="Morien E."/>
            <person name="Nambeesan S."/>
            <person name="Nguyen T."/>
            <person name="Pegot-Espagnet P."/>
            <person name="Pouilly N."/>
            <person name="Raftis F."/>
            <person name="Sallet E."/>
            <person name="Schiex T."/>
            <person name="Thomas J."/>
            <person name="Vandecasteele C."/>
            <person name="Vares D."/>
            <person name="Vear F."/>
            <person name="Vautrin S."/>
            <person name="Crespi M."/>
            <person name="Mangin B."/>
            <person name="Burke J.M."/>
            <person name="Salse J."/>
            <person name="Munos S."/>
            <person name="Vincourt P."/>
            <person name="Rieseberg L.H."/>
            <person name="Langlade N.B."/>
        </authorList>
    </citation>
    <scope>NUCLEOTIDE SEQUENCE [LARGE SCALE GENOMIC DNA]</scope>
    <source>
        <strain evidence="8">cv. SF193</strain>
        <tissue evidence="6">Leaves</tissue>
    </source>
</reference>
<evidence type="ECO:0000259" key="4">
    <source>
        <dbReference type="PROSITE" id="PS50031"/>
    </source>
</evidence>
<feature type="region of interest" description="Disordered" evidence="3">
    <location>
        <begin position="981"/>
        <end position="1011"/>
    </location>
</feature>
<feature type="coiled-coil region" evidence="2">
    <location>
        <begin position="579"/>
        <end position="613"/>
    </location>
</feature>
<reference evidence="7" key="2">
    <citation type="submission" date="2017-02" db="EMBL/GenBank/DDBJ databases">
        <title>Sunflower complete genome.</title>
        <authorList>
            <person name="Langlade N."/>
            <person name="Munos S."/>
        </authorList>
    </citation>
    <scope>NUCLEOTIDE SEQUENCE [LARGE SCALE GENOMIC DNA]</scope>
    <source>
        <tissue evidence="7">Leaves</tissue>
    </source>
</reference>
<dbReference type="GO" id="GO:0005886">
    <property type="term" value="C:plasma membrane"/>
    <property type="evidence" value="ECO:0000318"/>
    <property type="project" value="GO_Central"/>
</dbReference>
<dbReference type="EMBL" id="CM007903">
    <property type="protein sequence ID" value="OTF96785.1"/>
    <property type="molecule type" value="Genomic_DNA"/>
</dbReference>
<feature type="domain" description="EH" evidence="4">
    <location>
        <begin position="368"/>
        <end position="451"/>
    </location>
</feature>
<feature type="compositionally biased region" description="Basic and acidic residues" evidence="3">
    <location>
        <begin position="776"/>
        <end position="798"/>
    </location>
</feature>
<dbReference type="OrthoDB" id="524326at2759"/>
<dbReference type="FunCoup" id="A0A251SET8">
    <property type="interactions" value="2742"/>
</dbReference>
<dbReference type="GO" id="GO:0006897">
    <property type="term" value="P:endocytosis"/>
    <property type="evidence" value="ECO:0000318"/>
    <property type="project" value="GO_Central"/>
</dbReference>